<evidence type="ECO:0000313" key="1">
    <source>
        <dbReference type="EMBL" id="CAB1421546.1"/>
    </source>
</evidence>
<protein>
    <submittedName>
        <fullName evidence="1">Uncharacterized protein</fullName>
    </submittedName>
</protein>
<gene>
    <name evidence="1" type="ORF">PLEPLA_LOCUS9432</name>
</gene>
<sequence length="99" mass="11112">MGSDHRQLLLHTTVRWLLLDKVLTRLFELRDEKWQIPTSVASDIKKHLGTLKTQLQRYFSALTIPETGGDEEPAFSDTDEGSANTGAAARLAKLARSYL</sequence>
<dbReference type="AlphaFoldDB" id="A0A9N7YDC8"/>
<comment type="caution">
    <text evidence="1">The sequence shown here is derived from an EMBL/GenBank/DDBJ whole genome shotgun (WGS) entry which is preliminary data.</text>
</comment>
<dbReference type="Proteomes" id="UP001153269">
    <property type="component" value="Unassembled WGS sequence"/>
</dbReference>
<evidence type="ECO:0000313" key="2">
    <source>
        <dbReference type="Proteomes" id="UP001153269"/>
    </source>
</evidence>
<keyword evidence="2" id="KW-1185">Reference proteome</keyword>
<organism evidence="1 2">
    <name type="scientific">Pleuronectes platessa</name>
    <name type="common">European plaice</name>
    <dbReference type="NCBI Taxonomy" id="8262"/>
    <lineage>
        <taxon>Eukaryota</taxon>
        <taxon>Metazoa</taxon>
        <taxon>Chordata</taxon>
        <taxon>Craniata</taxon>
        <taxon>Vertebrata</taxon>
        <taxon>Euteleostomi</taxon>
        <taxon>Actinopterygii</taxon>
        <taxon>Neopterygii</taxon>
        <taxon>Teleostei</taxon>
        <taxon>Neoteleostei</taxon>
        <taxon>Acanthomorphata</taxon>
        <taxon>Carangaria</taxon>
        <taxon>Pleuronectiformes</taxon>
        <taxon>Pleuronectoidei</taxon>
        <taxon>Pleuronectidae</taxon>
        <taxon>Pleuronectes</taxon>
    </lineage>
</organism>
<name>A0A9N7YDC8_PLEPL</name>
<accession>A0A9N7YDC8</accession>
<reference evidence="1" key="1">
    <citation type="submission" date="2020-03" db="EMBL/GenBank/DDBJ databases">
        <authorList>
            <person name="Weist P."/>
        </authorList>
    </citation>
    <scope>NUCLEOTIDE SEQUENCE</scope>
</reference>
<proteinExistence type="predicted"/>
<dbReference type="EMBL" id="CADEAL010000530">
    <property type="protein sequence ID" value="CAB1421546.1"/>
    <property type="molecule type" value="Genomic_DNA"/>
</dbReference>